<proteinExistence type="predicted"/>
<dbReference type="InterPro" id="IPR032675">
    <property type="entry name" value="LRR_dom_sf"/>
</dbReference>
<dbReference type="AlphaFoldDB" id="A0A2G8RW82"/>
<dbReference type="SUPFAM" id="SSF52047">
    <property type="entry name" value="RNI-like"/>
    <property type="match status" value="1"/>
</dbReference>
<keyword evidence="2" id="KW-1185">Reference proteome</keyword>
<dbReference type="OrthoDB" id="3222238at2759"/>
<protein>
    <recommendedName>
        <fullName evidence="3">F-box domain-containing protein</fullName>
    </recommendedName>
</protein>
<dbReference type="Gene3D" id="3.80.10.10">
    <property type="entry name" value="Ribonuclease Inhibitor"/>
    <property type="match status" value="2"/>
</dbReference>
<gene>
    <name evidence="1" type="ORF">GSI_11526</name>
</gene>
<sequence>MASATHARTTRTLPDVPDILYHVFSYLDPVHELDDDAVYESRRSLAIAARTCQGFVGPALDVLWRRLPDDQPLADLLCALKIGEMETPREDLGRNKAGRYRLPNQDEGGYRLSSAAEEYEERWRRSRGYDIRYFLRGSDDPRIHPRWPRFMEYASRVRSITLFSFDGPSWCGIWEDLRSHTGGAPILPKLVSVAFCHISIKAVTPGALALISPSVRRLNFNLESACTWPPLEDKLRCLFSQSLNSAPEIEKLRLELLPSILGAPLLHTHCSYVRHLEVFPQLDVEELRILSALPALQSLSISLSAQFHAGTEPPLPFETVTALAVQGTWPNLTALLDTVLLPSLHALSVTGWDYGEPAASLANAATHCFHTISAKHPAISSLTISASPGRLPPSRTSVAYGFPTVKDAFQCHLLDLIRPLLSLSALRHLSLGFPSYFDLACASADWRAVAESLRALEAFHLRIWPYSYFGSAIHGCPRAQDEGQERPRGGPLDVALAHFARCCPRLRALHLPAMELELREASTPAHDIFYHILSHLTPDPKADASCFGFKEGDESRSARKALGCLARTHTSFTQPALAEMWRSLPSKRPLEYLLCVVGIARRQPRGEWNGPLLELCGTPATHRSGWVRFQAYASLVRKIIVDPLYYHYHTWDINAELLEDTFWCQLLSACGDTPILPHLEGATVRSSNTPRSIDTGVLRLVNTSTVRDFDVAFRQSSQKELEQLGKALEVCFSSMQNLEVLSMEVPDLASFIDMGLLPSLHPHLRYVKLFRSGYITPDNLRLLANLPDLKYLNIGLLWDSEPLSFPVAFPQLRTLSVSCGDPGGLLTVLDHIDAPQLHTFTVSERHKQSPDSSQTLPQLLRALVTKCPSLTRFEWGSEQLYVRRLGFFGTRHAGAPLTSLVAPLLSHRAMRHFSVSFWGPIVPCSPDDFCAMAQAWPDLETFYLGDEWDKHYGWAERYADLESIAAFARHCPRLRSLCLPVVLFDSSSSSSSAFASEWTCRPPAPHWLRELSLDRVVCSVTGEAGDRSREDTVGLFRGLMEMVFRSATISIRCKTS</sequence>
<name>A0A2G8RW82_9APHY</name>
<reference evidence="1 2" key="1">
    <citation type="journal article" date="2015" name="Sci. Rep.">
        <title>Chromosome-level genome map provides insights into diverse defense mechanisms in the medicinal fungus Ganoderma sinense.</title>
        <authorList>
            <person name="Zhu Y."/>
            <person name="Xu J."/>
            <person name="Sun C."/>
            <person name="Zhou S."/>
            <person name="Xu H."/>
            <person name="Nelson D.R."/>
            <person name="Qian J."/>
            <person name="Song J."/>
            <person name="Luo H."/>
            <person name="Xiang L."/>
            <person name="Li Y."/>
            <person name="Xu Z."/>
            <person name="Ji A."/>
            <person name="Wang L."/>
            <person name="Lu S."/>
            <person name="Hayward A."/>
            <person name="Sun W."/>
            <person name="Li X."/>
            <person name="Schwartz D.C."/>
            <person name="Wang Y."/>
            <person name="Chen S."/>
        </authorList>
    </citation>
    <scope>NUCLEOTIDE SEQUENCE [LARGE SCALE GENOMIC DNA]</scope>
    <source>
        <strain evidence="1 2">ZZ0214-1</strain>
    </source>
</reference>
<organism evidence="1 2">
    <name type="scientific">Ganoderma sinense ZZ0214-1</name>
    <dbReference type="NCBI Taxonomy" id="1077348"/>
    <lineage>
        <taxon>Eukaryota</taxon>
        <taxon>Fungi</taxon>
        <taxon>Dikarya</taxon>
        <taxon>Basidiomycota</taxon>
        <taxon>Agaricomycotina</taxon>
        <taxon>Agaricomycetes</taxon>
        <taxon>Polyporales</taxon>
        <taxon>Polyporaceae</taxon>
        <taxon>Ganoderma</taxon>
    </lineage>
</organism>
<dbReference type="Proteomes" id="UP000230002">
    <property type="component" value="Unassembled WGS sequence"/>
</dbReference>
<evidence type="ECO:0000313" key="1">
    <source>
        <dbReference type="EMBL" id="PIL25776.1"/>
    </source>
</evidence>
<evidence type="ECO:0008006" key="3">
    <source>
        <dbReference type="Google" id="ProtNLM"/>
    </source>
</evidence>
<accession>A0A2G8RW82</accession>
<dbReference type="EMBL" id="AYKW01000045">
    <property type="protein sequence ID" value="PIL25776.1"/>
    <property type="molecule type" value="Genomic_DNA"/>
</dbReference>
<comment type="caution">
    <text evidence="1">The sequence shown here is derived from an EMBL/GenBank/DDBJ whole genome shotgun (WGS) entry which is preliminary data.</text>
</comment>
<evidence type="ECO:0000313" key="2">
    <source>
        <dbReference type="Proteomes" id="UP000230002"/>
    </source>
</evidence>